<dbReference type="PANTHER" id="PTHR33570">
    <property type="entry name" value="4-CARBOXYMUCONOLACTONE DECARBOXYLASE FAMILY PROTEIN"/>
    <property type="match status" value="1"/>
</dbReference>
<dbReference type="InterPro" id="IPR003779">
    <property type="entry name" value="CMD-like"/>
</dbReference>
<sequence length="256" mass="27986">MDRIEACEKKFPQLFGGAKPNSGEGSDPELLQILQRLIFGEISYTGPLDDRMRELITCVVLAAYQCLPQLKSHSAAALYTGVTPLELREAIYSCMPFIGCPKTLNAISAVNDTFTAQGISLPIEGAERVSEDERMEAGRKIQESIYGTEIRDEFASLPEPFNREVPDILTGWYFGDFCTRGVLDAKTRELLSLVLLAALGAEKQLGAHVSGCLKAGATQEEIYTVLLHALPYMGFPLGVNAIRIARQCLEAPGDAR</sequence>
<dbReference type="SUPFAM" id="SSF69118">
    <property type="entry name" value="AhpD-like"/>
    <property type="match status" value="1"/>
</dbReference>
<name>A0A9D0ZDI5_9FIRM</name>
<reference evidence="2" key="2">
    <citation type="journal article" date="2021" name="PeerJ">
        <title>Extensive microbial diversity within the chicken gut microbiome revealed by metagenomics and culture.</title>
        <authorList>
            <person name="Gilroy R."/>
            <person name="Ravi A."/>
            <person name="Getino M."/>
            <person name="Pursley I."/>
            <person name="Horton D.L."/>
            <person name="Alikhan N.F."/>
            <person name="Baker D."/>
            <person name="Gharbi K."/>
            <person name="Hall N."/>
            <person name="Watson M."/>
            <person name="Adriaenssens E.M."/>
            <person name="Foster-Nyarko E."/>
            <person name="Jarju S."/>
            <person name="Secka A."/>
            <person name="Antonio M."/>
            <person name="Oren A."/>
            <person name="Chaudhuri R.R."/>
            <person name="La Ragione R."/>
            <person name="Hildebrand F."/>
            <person name="Pallen M.J."/>
        </authorList>
    </citation>
    <scope>NUCLEOTIDE SEQUENCE</scope>
    <source>
        <strain evidence="2">ChiBcolR7-354</strain>
    </source>
</reference>
<evidence type="ECO:0000259" key="1">
    <source>
        <dbReference type="Pfam" id="PF02627"/>
    </source>
</evidence>
<evidence type="ECO:0000313" key="2">
    <source>
        <dbReference type="EMBL" id="HIQ78478.1"/>
    </source>
</evidence>
<gene>
    <name evidence="2" type="ORF">IAB77_04395</name>
</gene>
<reference evidence="2" key="1">
    <citation type="submission" date="2020-10" db="EMBL/GenBank/DDBJ databases">
        <authorList>
            <person name="Gilroy R."/>
        </authorList>
    </citation>
    <scope>NUCLEOTIDE SEQUENCE</scope>
    <source>
        <strain evidence="2">ChiBcolR7-354</strain>
    </source>
</reference>
<dbReference type="GO" id="GO:0051920">
    <property type="term" value="F:peroxiredoxin activity"/>
    <property type="evidence" value="ECO:0007669"/>
    <property type="project" value="InterPro"/>
</dbReference>
<protein>
    <submittedName>
        <fullName evidence="2">Carboxymuconolactone decarboxylase family protein</fullName>
    </submittedName>
</protein>
<dbReference type="Pfam" id="PF02627">
    <property type="entry name" value="CMD"/>
    <property type="match status" value="2"/>
</dbReference>
<accession>A0A9D0ZDI5</accession>
<proteinExistence type="predicted"/>
<dbReference type="Proteomes" id="UP000824262">
    <property type="component" value="Unassembled WGS sequence"/>
</dbReference>
<evidence type="ECO:0000313" key="3">
    <source>
        <dbReference type="Proteomes" id="UP000824262"/>
    </source>
</evidence>
<dbReference type="AlphaFoldDB" id="A0A9D0ZDI5"/>
<comment type="caution">
    <text evidence="2">The sequence shown here is derived from an EMBL/GenBank/DDBJ whole genome shotgun (WGS) entry which is preliminary data.</text>
</comment>
<dbReference type="PANTHER" id="PTHR33570:SF2">
    <property type="entry name" value="CARBOXYMUCONOLACTONE DECARBOXYLASE-LIKE DOMAIN-CONTAINING PROTEIN"/>
    <property type="match status" value="1"/>
</dbReference>
<dbReference type="EMBL" id="DVGA01000043">
    <property type="protein sequence ID" value="HIQ78478.1"/>
    <property type="molecule type" value="Genomic_DNA"/>
</dbReference>
<feature type="domain" description="Carboxymuconolactone decarboxylase-like" evidence="1">
    <location>
        <begin position="28"/>
        <end position="111"/>
    </location>
</feature>
<dbReference type="InterPro" id="IPR052512">
    <property type="entry name" value="4CMD/NDH-1_regulator"/>
</dbReference>
<dbReference type="InterPro" id="IPR029032">
    <property type="entry name" value="AhpD-like"/>
</dbReference>
<feature type="domain" description="Carboxymuconolactone decarboxylase-like" evidence="1">
    <location>
        <begin position="164"/>
        <end position="246"/>
    </location>
</feature>
<organism evidence="2 3">
    <name type="scientific">Candidatus Scatomorpha intestinavium</name>
    <dbReference type="NCBI Taxonomy" id="2840922"/>
    <lineage>
        <taxon>Bacteria</taxon>
        <taxon>Bacillati</taxon>
        <taxon>Bacillota</taxon>
        <taxon>Clostridia</taxon>
        <taxon>Eubacteriales</taxon>
        <taxon>Candidatus Scatomorpha</taxon>
    </lineage>
</organism>
<dbReference type="Gene3D" id="1.20.1290.10">
    <property type="entry name" value="AhpD-like"/>
    <property type="match status" value="1"/>
</dbReference>